<reference evidence="1 2" key="1">
    <citation type="submission" date="2024-04" db="EMBL/GenBank/DDBJ databases">
        <title>Phyllosticta paracitricarpa is synonymous to the EU quarantine fungus P. citricarpa based on phylogenomic analyses.</title>
        <authorList>
            <consortium name="Lawrence Berkeley National Laboratory"/>
            <person name="Van Ingen-Buijs V.A."/>
            <person name="Van Westerhoven A.C."/>
            <person name="Haridas S."/>
            <person name="Skiadas P."/>
            <person name="Martin F."/>
            <person name="Groenewald J.Z."/>
            <person name="Crous P.W."/>
            <person name="Seidl M.F."/>
        </authorList>
    </citation>
    <scope>NUCLEOTIDE SEQUENCE [LARGE SCALE GENOMIC DNA]</scope>
    <source>
        <strain evidence="1 2">CBS 122670</strain>
    </source>
</reference>
<sequence length="96" mass="10248">MLTSALVLDFLGSRPRVAAHGIDVGTCQSKSALSTAVGAVKNAIFTSVMRSISKGARICVQRTKPESRCGCRMCSGCRAVRRPLHSTTFNQKYTAA</sequence>
<accession>A0ABR1M1J1</accession>
<keyword evidence="2" id="KW-1185">Reference proteome</keyword>
<name>A0ABR1M1J1_9PEZI</name>
<organism evidence="1 2">
    <name type="scientific">Phyllosticta citricarpa</name>
    <dbReference type="NCBI Taxonomy" id="55181"/>
    <lineage>
        <taxon>Eukaryota</taxon>
        <taxon>Fungi</taxon>
        <taxon>Dikarya</taxon>
        <taxon>Ascomycota</taxon>
        <taxon>Pezizomycotina</taxon>
        <taxon>Dothideomycetes</taxon>
        <taxon>Dothideomycetes incertae sedis</taxon>
        <taxon>Botryosphaeriales</taxon>
        <taxon>Phyllostictaceae</taxon>
        <taxon>Phyllosticta</taxon>
    </lineage>
</organism>
<comment type="caution">
    <text evidence="1">The sequence shown here is derived from an EMBL/GenBank/DDBJ whole genome shotgun (WGS) entry which is preliminary data.</text>
</comment>
<dbReference type="EMBL" id="JBBPDW010000025">
    <property type="protein sequence ID" value="KAK7541353.1"/>
    <property type="molecule type" value="Genomic_DNA"/>
</dbReference>
<gene>
    <name evidence="1" type="ORF">IWX46DRAFT_605859</name>
</gene>
<evidence type="ECO:0008006" key="3">
    <source>
        <dbReference type="Google" id="ProtNLM"/>
    </source>
</evidence>
<proteinExistence type="predicted"/>
<dbReference type="Proteomes" id="UP001365128">
    <property type="component" value="Unassembled WGS sequence"/>
</dbReference>
<evidence type="ECO:0000313" key="2">
    <source>
        <dbReference type="Proteomes" id="UP001365128"/>
    </source>
</evidence>
<protein>
    <recommendedName>
        <fullName evidence="3">Secreted protein</fullName>
    </recommendedName>
</protein>
<evidence type="ECO:0000313" key="1">
    <source>
        <dbReference type="EMBL" id="KAK7541353.1"/>
    </source>
</evidence>